<organism evidence="3 4">
    <name type="scientific">Pendulispora rubella</name>
    <dbReference type="NCBI Taxonomy" id="2741070"/>
    <lineage>
        <taxon>Bacteria</taxon>
        <taxon>Pseudomonadati</taxon>
        <taxon>Myxococcota</taxon>
        <taxon>Myxococcia</taxon>
        <taxon>Myxococcales</taxon>
        <taxon>Sorangiineae</taxon>
        <taxon>Pendulisporaceae</taxon>
        <taxon>Pendulispora</taxon>
    </lineage>
</organism>
<name>A0ABZ2L2X8_9BACT</name>
<feature type="region of interest" description="Disordered" evidence="1">
    <location>
        <begin position="28"/>
        <end position="86"/>
    </location>
</feature>
<dbReference type="PROSITE" id="PS51257">
    <property type="entry name" value="PROKAR_LIPOPROTEIN"/>
    <property type="match status" value="1"/>
</dbReference>
<sequence length="270" mass="27081">MRALSIWLSIVAASTTCVFAACGSDDTVAIPPPDSGTDARTSDTGTGTDSGSDTGTDSGADTGTDSGSDASFDAGPTDGGPSSRFVTRVVSFNPGPCAGYGADKMPGEVMGPPRGGGDGQGGLEVVSLGVKGEIVLAFEPNAIVDGPGTDFLVFENPFNVAGNPQNPYAEPAEVSVSDDGTNWKTYPCTATAYPYGPCAGWHPVYSTPDNGISPTDPSKAGGDPFDLAAVGLSHAKYVRIVDKSTQACSGGAIAAGFDLDAVSIVNAEIP</sequence>
<evidence type="ECO:0000256" key="2">
    <source>
        <dbReference type="SAM" id="SignalP"/>
    </source>
</evidence>
<reference evidence="3" key="1">
    <citation type="submission" date="2021-12" db="EMBL/GenBank/DDBJ databases">
        <title>Discovery of the Pendulisporaceae a myxobacterial family with distinct sporulation behavior and unique specialized metabolism.</title>
        <authorList>
            <person name="Garcia R."/>
            <person name="Popoff A."/>
            <person name="Bader C.D."/>
            <person name="Loehr J."/>
            <person name="Walesch S."/>
            <person name="Walt C."/>
            <person name="Boldt J."/>
            <person name="Bunk B."/>
            <person name="Haeckl F.J.F.P.J."/>
            <person name="Gunesch A.P."/>
            <person name="Birkelbach J."/>
            <person name="Nuebel U."/>
            <person name="Pietschmann T."/>
            <person name="Bach T."/>
            <person name="Mueller R."/>
        </authorList>
    </citation>
    <scope>NUCLEOTIDE SEQUENCE</scope>
    <source>
        <strain evidence="3">MSr11367</strain>
    </source>
</reference>
<protein>
    <recommendedName>
        <fullName evidence="5">Cell surface protein</fullName>
    </recommendedName>
</protein>
<feature type="signal peptide" evidence="2">
    <location>
        <begin position="1"/>
        <end position="20"/>
    </location>
</feature>
<evidence type="ECO:0008006" key="5">
    <source>
        <dbReference type="Google" id="ProtNLM"/>
    </source>
</evidence>
<dbReference type="Proteomes" id="UP001374803">
    <property type="component" value="Chromosome"/>
</dbReference>
<evidence type="ECO:0000313" key="4">
    <source>
        <dbReference type="Proteomes" id="UP001374803"/>
    </source>
</evidence>
<dbReference type="EMBL" id="CP089983">
    <property type="protein sequence ID" value="WXB05102.1"/>
    <property type="molecule type" value="Genomic_DNA"/>
</dbReference>
<dbReference type="RefSeq" id="WP_394834744.1">
    <property type="nucleotide sequence ID" value="NZ_CP089929.1"/>
</dbReference>
<accession>A0ABZ2L2X8</accession>
<feature type="compositionally biased region" description="Low complexity" evidence="1">
    <location>
        <begin position="35"/>
        <end position="75"/>
    </location>
</feature>
<evidence type="ECO:0000313" key="3">
    <source>
        <dbReference type="EMBL" id="WXB05102.1"/>
    </source>
</evidence>
<evidence type="ECO:0000256" key="1">
    <source>
        <dbReference type="SAM" id="MobiDB-lite"/>
    </source>
</evidence>
<gene>
    <name evidence="3" type="ORF">LVJ94_50440</name>
</gene>
<keyword evidence="2" id="KW-0732">Signal</keyword>
<keyword evidence="4" id="KW-1185">Reference proteome</keyword>
<feature type="chain" id="PRO_5046331704" description="Cell surface protein" evidence="2">
    <location>
        <begin position="21"/>
        <end position="270"/>
    </location>
</feature>
<proteinExistence type="predicted"/>